<dbReference type="Proteomes" id="UP000325577">
    <property type="component" value="Linkage Group LG0"/>
</dbReference>
<evidence type="ECO:0000313" key="3">
    <source>
        <dbReference type="EMBL" id="KAA8550431.1"/>
    </source>
</evidence>
<gene>
    <name evidence="3" type="ORF">F0562_002115</name>
</gene>
<evidence type="ECO:0000259" key="2">
    <source>
        <dbReference type="Pfam" id="PF01575"/>
    </source>
</evidence>
<dbReference type="PANTHER" id="PTHR14464">
    <property type="entry name" value="EXONUCLEASE V"/>
    <property type="match status" value="1"/>
</dbReference>
<evidence type="ECO:0000313" key="4">
    <source>
        <dbReference type="Proteomes" id="UP000325577"/>
    </source>
</evidence>
<dbReference type="InterPro" id="IPR029069">
    <property type="entry name" value="HotDog_dom_sf"/>
</dbReference>
<reference evidence="3 4" key="1">
    <citation type="submission" date="2019-09" db="EMBL/GenBank/DDBJ databases">
        <title>A chromosome-level genome assembly of the Chinese tupelo Nyssa sinensis.</title>
        <authorList>
            <person name="Yang X."/>
            <person name="Kang M."/>
            <person name="Yang Y."/>
            <person name="Xiong H."/>
            <person name="Wang M."/>
            <person name="Zhang Z."/>
            <person name="Wang Z."/>
            <person name="Wu H."/>
            <person name="Ma T."/>
            <person name="Liu J."/>
            <person name="Xi Z."/>
        </authorList>
    </citation>
    <scope>NUCLEOTIDE SEQUENCE [LARGE SCALE GENOMIC DNA]</scope>
    <source>
        <strain evidence="3">J267</strain>
        <tissue evidence="3">Leaf</tissue>
    </source>
</reference>
<dbReference type="SUPFAM" id="SSF54637">
    <property type="entry name" value="Thioesterase/thiol ester dehydrase-isomerase"/>
    <property type="match status" value="1"/>
</dbReference>
<sequence length="488" mass="54218">MTESQTQSPARTTANNNKQTVPQIGIEIVSEEEMALIEAAFAATRFSLSSSSSSSAISAVSSSSSSLFSSISSTQFQRNARSIQSITRLTKRRLSGGGKEGCLSLTSPERNGVKNKWSSFYSLAGQQITKAMKVGKARHAVLEEEIVKRVKVRVESDEDVWASKFINFIVGANQLLLDGLTRELPLIGFTDGVWLVGVVDEIRMAVTEMERNPTLVETKNSFASYSSCRATTKNWKASTNVLQKSGSTPLIQGFPAKTLDDLVRYFRNTWCMLPPAHDQLLLRYELQEDHSLLGEDQFAYDYDWLKGQIRCSLELWLGEREANYTAEGGALEIFFPSLRFSSSLAPHILKTGDILRQTRIFSSLDTLEYSKLSHDSNPLHFDTKCAQNAGFEDRVVHGMLVAALFPRIISSHFPGAVYVSQSLHFRSPVYIGDKIVGEVQVINVRENKERYIAKLSTKCFKNGDHLVLNGEATAILPTLTVEQMQSMG</sequence>
<dbReference type="CDD" id="cd03449">
    <property type="entry name" value="R_hydratase"/>
    <property type="match status" value="1"/>
</dbReference>
<dbReference type="Pfam" id="PF09810">
    <property type="entry name" value="Exo5"/>
    <property type="match status" value="1"/>
</dbReference>
<evidence type="ECO:0000256" key="1">
    <source>
        <dbReference type="ARBA" id="ARBA00009797"/>
    </source>
</evidence>
<dbReference type="GO" id="GO:0036297">
    <property type="term" value="P:interstrand cross-link repair"/>
    <property type="evidence" value="ECO:0007669"/>
    <property type="project" value="TreeGrafter"/>
</dbReference>
<dbReference type="PANTHER" id="PTHR14464:SF4">
    <property type="entry name" value="EXONUCLEASE V"/>
    <property type="match status" value="1"/>
</dbReference>
<feature type="domain" description="MaoC-like" evidence="2">
    <location>
        <begin position="364"/>
        <end position="449"/>
    </location>
</feature>
<dbReference type="Gene3D" id="3.10.129.10">
    <property type="entry name" value="Hotdog Thioesterase"/>
    <property type="match status" value="1"/>
</dbReference>
<dbReference type="InterPro" id="IPR002539">
    <property type="entry name" value="MaoC-like_dom"/>
</dbReference>
<dbReference type="GO" id="GO:0045145">
    <property type="term" value="F:single-stranded DNA 5'-3' DNA exonuclease activity"/>
    <property type="evidence" value="ECO:0007669"/>
    <property type="project" value="InterPro"/>
</dbReference>
<keyword evidence="4" id="KW-1185">Reference proteome</keyword>
<dbReference type="GO" id="GO:0005634">
    <property type="term" value="C:nucleus"/>
    <property type="evidence" value="ECO:0007669"/>
    <property type="project" value="TreeGrafter"/>
</dbReference>
<dbReference type="OrthoDB" id="3592703at2759"/>
<dbReference type="AlphaFoldDB" id="A0A5J5CA04"/>
<dbReference type="EMBL" id="CM018031">
    <property type="protein sequence ID" value="KAA8550431.1"/>
    <property type="molecule type" value="Genomic_DNA"/>
</dbReference>
<dbReference type="Pfam" id="PF01575">
    <property type="entry name" value="MaoC_dehydratas"/>
    <property type="match status" value="1"/>
</dbReference>
<name>A0A5J5CA04_9ASTE</name>
<accession>A0A5J5CA04</accession>
<protein>
    <recommendedName>
        <fullName evidence="2">MaoC-like domain-containing protein</fullName>
    </recommendedName>
</protein>
<proteinExistence type="inferred from homology"/>
<comment type="similarity">
    <text evidence="1">Belongs to the EXO5 family.</text>
</comment>
<dbReference type="InterPro" id="IPR019190">
    <property type="entry name" value="EXOV"/>
</dbReference>
<organism evidence="3 4">
    <name type="scientific">Nyssa sinensis</name>
    <dbReference type="NCBI Taxonomy" id="561372"/>
    <lineage>
        <taxon>Eukaryota</taxon>
        <taxon>Viridiplantae</taxon>
        <taxon>Streptophyta</taxon>
        <taxon>Embryophyta</taxon>
        <taxon>Tracheophyta</taxon>
        <taxon>Spermatophyta</taxon>
        <taxon>Magnoliopsida</taxon>
        <taxon>eudicotyledons</taxon>
        <taxon>Gunneridae</taxon>
        <taxon>Pentapetalae</taxon>
        <taxon>asterids</taxon>
        <taxon>Cornales</taxon>
        <taxon>Nyssaceae</taxon>
        <taxon>Nyssa</taxon>
    </lineage>
</organism>